<proteinExistence type="predicted"/>
<feature type="signal peptide" evidence="1">
    <location>
        <begin position="1"/>
        <end position="21"/>
    </location>
</feature>
<feature type="chain" id="PRO_5030504643" description="Secreted protein" evidence="1">
    <location>
        <begin position="22"/>
        <end position="105"/>
    </location>
</feature>
<dbReference type="AlphaFoldDB" id="A0A7S2UG03"/>
<reference evidence="2" key="1">
    <citation type="submission" date="2021-01" db="EMBL/GenBank/DDBJ databases">
        <authorList>
            <person name="Corre E."/>
            <person name="Pelletier E."/>
            <person name="Niang G."/>
            <person name="Scheremetjew M."/>
            <person name="Finn R."/>
            <person name="Kale V."/>
            <person name="Holt S."/>
            <person name="Cochrane G."/>
            <person name="Meng A."/>
            <person name="Brown T."/>
            <person name="Cohen L."/>
        </authorList>
    </citation>
    <scope>NUCLEOTIDE SEQUENCE</scope>
    <source>
        <strain evidence="2">CCMP2084</strain>
    </source>
</reference>
<evidence type="ECO:0000256" key="1">
    <source>
        <dbReference type="SAM" id="SignalP"/>
    </source>
</evidence>
<sequence length="105" mass="12295">MPQPTVLLVSQLLLLTRRVLLDCTFPNGLFSWIGRIFFLRKSSWYSFHVPITYVVQQYARSNVTKYYHEAGQAKTFYDRHDDVKSLCLASSLTLMLSLSPKYIWN</sequence>
<name>A0A7S2UG03_9STRA</name>
<accession>A0A7S2UG03</accession>
<evidence type="ECO:0008006" key="3">
    <source>
        <dbReference type="Google" id="ProtNLM"/>
    </source>
</evidence>
<dbReference type="EMBL" id="HBHQ01013675">
    <property type="protein sequence ID" value="CAD9817267.1"/>
    <property type="molecule type" value="Transcribed_RNA"/>
</dbReference>
<keyword evidence="1" id="KW-0732">Signal</keyword>
<gene>
    <name evidence="2" type="ORF">ASEP1449_LOCUS9099</name>
</gene>
<organism evidence="2">
    <name type="scientific">Attheya septentrionalis</name>
    <dbReference type="NCBI Taxonomy" id="420275"/>
    <lineage>
        <taxon>Eukaryota</taxon>
        <taxon>Sar</taxon>
        <taxon>Stramenopiles</taxon>
        <taxon>Ochrophyta</taxon>
        <taxon>Bacillariophyta</taxon>
        <taxon>Coscinodiscophyceae</taxon>
        <taxon>Chaetocerotophycidae</taxon>
        <taxon>Chaetocerotales</taxon>
        <taxon>Attheyaceae</taxon>
        <taxon>Attheya</taxon>
    </lineage>
</organism>
<protein>
    <recommendedName>
        <fullName evidence="3">Secreted protein</fullName>
    </recommendedName>
</protein>
<evidence type="ECO:0000313" key="2">
    <source>
        <dbReference type="EMBL" id="CAD9817267.1"/>
    </source>
</evidence>